<evidence type="ECO:0000313" key="3">
    <source>
        <dbReference type="Proteomes" id="UP000031668"/>
    </source>
</evidence>
<dbReference type="InterPro" id="IPR019473">
    <property type="entry name" value="TFIID_su8_C"/>
</dbReference>
<dbReference type="EMBL" id="JWZT01005104">
    <property type="protein sequence ID" value="KII62113.1"/>
    <property type="molecule type" value="Genomic_DNA"/>
</dbReference>
<keyword evidence="3" id="KW-1185">Reference proteome</keyword>
<protein>
    <recommendedName>
        <fullName evidence="1">Transcription factor TFIID subunit 8 C-terminal domain-containing protein</fullName>
    </recommendedName>
</protein>
<evidence type="ECO:0000313" key="2">
    <source>
        <dbReference type="EMBL" id="KII62113.1"/>
    </source>
</evidence>
<name>A0A0C2IA49_THEKT</name>
<comment type="caution">
    <text evidence="2">The sequence shown here is derived from an EMBL/GenBank/DDBJ whole genome shotgun (WGS) entry which is preliminary data.</text>
</comment>
<dbReference type="AlphaFoldDB" id="A0A0C2IA49"/>
<sequence length="167" mass="19807">MKDLSESALRPCIELNDVRLSFIKAGWSFDDIFLEDYTRSKIEEIQHIYLESDEEEVDELPFSSLEHQEEKLRQMEYLDLHFIQPYLPDFPRLHTFLSEPVEREFDLDYMAARRFKCLQHKDIMNSKMQKLEKEADTVTLKLVGSNETFVGTLSLLLAVLPPKRKEY</sequence>
<dbReference type="Pfam" id="PF10406">
    <property type="entry name" value="TAF8_C"/>
    <property type="match status" value="1"/>
</dbReference>
<evidence type="ECO:0000259" key="1">
    <source>
        <dbReference type="Pfam" id="PF10406"/>
    </source>
</evidence>
<dbReference type="Proteomes" id="UP000031668">
    <property type="component" value="Unassembled WGS sequence"/>
</dbReference>
<feature type="domain" description="Transcription factor TFIID subunit 8 C-terminal" evidence="1">
    <location>
        <begin position="83"/>
        <end position="122"/>
    </location>
</feature>
<organism evidence="2 3">
    <name type="scientific">Thelohanellus kitauei</name>
    <name type="common">Myxosporean</name>
    <dbReference type="NCBI Taxonomy" id="669202"/>
    <lineage>
        <taxon>Eukaryota</taxon>
        <taxon>Metazoa</taxon>
        <taxon>Cnidaria</taxon>
        <taxon>Myxozoa</taxon>
        <taxon>Myxosporea</taxon>
        <taxon>Bivalvulida</taxon>
        <taxon>Platysporina</taxon>
        <taxon>Myxobolidae</taxon>
        <taxon>Thelohanellus</taxon>
    </lineage>
</organism>
<reference evidence="2 3" key="1">
    <citation type="journal article" date="2014" name="Genome Biol. Evol.">
        <title>The genome of the myxosporean Thelohanellus kitauei shows adaptations to nutrient acquisition within its fish host.</title>
        <authorList>
            <person name="Yang Y."/>
            <person name="Xiong J."/>
            <person name="Zhou Z."/>
            <person name="Huo F."/>
            <person name="Miao W."/>
            <person name="Ran C."/>
            <person name="Liu Y."/>
            <person name="Zhang J."/>
            <person name="Feng J."/>
            <person name="Wang M."/>
            <person name="Wang M."/>
            <person name="Wang L."/>
            <person name="Yao B."/>
        </authorList>
    </citation>
    <scope>NUCLEOTIDE SEQUENCE [LARGE SCALE GENOMIC DNA]</scope>
    <source>
        <strain evidence="2">Wuqing</strain>
    </source>
</reference>
<accession>A0A0C2IA49</accession>
<proteinExistence type="predicted"/>
<gene>
    <name evidence="2" type="ORF">RF11_01486</name>
</gene>